<comment type="caution">
    <text evidence="1">The sequence shown here is derived from an EMBL/GenBank/DDBJ whole genome shotgun (WGS) entry which is preliminary data.</text>
</comment>
<dbReference type="EMBL" id="CBXE010000380">
    <property type="protein sequence ID" value="CDL86714.1"/>
    <property type="molecule type" value="Genomic_DNA"/>
</dbReference>
<dbReference type="Proteomes" id="UP000019197">
    <property type="component" value="Unassembled WGS sequence"/>
</dbReference>
<organism evidence="1 2">
    <name type="scientific">Xenorhabdus cabanillasii JM26</name>
    <dbReference type="NCBI Taxonomy" id="1427517"/>
    <lineage>
        <taxon>Bacteria</taxon>
        <taxon>Pseudomonadati</taxon>
        <taxon>Pseudomonadota</taxon>
        <taxon>Gammaproteobacteria</taxon>
        <taxon>Enterobacterales</taxon>
        <taxon>Morganellaceae</taxon>
        <taxon>Xenorhabdus</taxon>
    </lineage>
</organism>
<evidence type="ECO:0000313" key="1">
    <source>
        <dbReference type="EMBL" id="CDL86714.1"/>
    </source>
</evidence>
<gene>
    <name evidence="1" type="ORF">XCR1_4400002</name>
</gene>
<protein>
    <submittedName>
        <fullName evidence="1">Uncharacterized protein</fullName>
    </submittedName>
</protein>
<reference evidence="1 2" key="1">
    <citation type="submission" date="2013-11" db="EMBL/GenBank/DDBJ databases">
        <title>Draft genome sequence and annotation of the entomopathogenic bacterium, Xenorhabdus cabanillasi strain JM26.</title>
        <authorList>
            <person name="Gualtieri M."/>
            <person name="Ogier J.C."/>
            <person name="Pages S."/>
            <person name="Givaudan A."/>
            <person name="Gaudriault S."/>
        </authorList>
    </citation>
    <scope>NUCLEOTIDE SEQUENCE [LARGE SCALE GENOMIC DNA]</scope>
    <source>
        <strain evidence="1 2">JM26</strain>
    </source>
</reference>
<proteinExistence type="predicted"/>
<evidence type="ECO:0000313" key="2">
    <source>
        <dbReference type="Proteomes" id="UP000019197"/>
    </source>
</evidence>
<sequence length="251" mass="29671">MTMELNEDQWNKLKKHAFNAYIDELVLHCNESYPYLEIKLGKEGLRKALEDAVEKAKNDGFDQRGAVQLYIDILILFGEEFQTDPQYSWIREILDNHAHLGQLEKTTLLYHEVTRYLNEVHGEQDENLKASILKFQNINIEHLNVQWNTYKSNVDVLLNSLFPKKYQHIKQDNIKKVIQFGIEKSSQYGIEDANHAAFLTLIMFLLGHEFDQDIFLPHLNTRLFKQYYTDIDSLIIEMEKQAKDYLKVFLQ</sequence>
<name>W1J7K4_9GAMM</name>
<dbReference type="AlphaFoldDB" id="W1J7K4"/>
<accession>W1J7K4</accession>
<dbReference type="RefSeq" id="WP_232217521.1">
    <property type="nucleotide sequence ID" value="NZ_CAWLVK010000380.1"/>
</dbReference>